<dbReference type="Gene3D" id="3.60.15.10">
    <property type="entry name" value="Ribonuclease Z/Hydroxyacylglutathione hydrolase-like"/>
    <property type="match status" value="1"/>
</dbReference>
<proteinExistence type="inferred from homology"/>
<dbReference type="Pfam" id="PF00753">
    <property type="entry name" value="Lactamase_B"/>
    <property type="match status" value="1"/>
</dbReference>
<dbReference type="InterPro" id="IPR051013">
    <property type="entry name" value="MBL_superfamily_lactonases"/>
</dbReference>
<name>A0A0P1P261_9BACT</name>
<keyword evidence="3" id="KW-0378">Hydrolase</keyword>
<organism evidence="6 7">
    <name type="scientific">Candidatus Chryseopegocella kryptomonas</name>
    <dbReference type="NCBI Taxonomy" id="1633643"/>
    <lineage>
        <taxon>Bacteria</taxon>
        <taxon>Pseudomonadati</taxon>
        <taxon>Candidatus Kryptoniota</taxon>
        <taxon>Candidatus Chryseopegocella</taxon>
    </lineage>
</organism>
<dbReference type="InterPro" id="IPR036866">
    <property type="entry name" value="RibonucZ/Hydroxyglut_hydro"/>
</dbReference>
<dbReference type="GO" id="GO:0016787">
    <property type="term" value="F:hydrolase activity"/>
    <property type="evidence" value="ECO:0007669"/>
    <property type="project" value="UniProtKB-KW"/>
</dbReference>
<evidence type="ECO:0000259" key="5">
    <source>
        <dbReference type="SMART" id="SM00849"/>
    </source>
</evidence>
<keyword evidence="4" id="KW-0862">Zinc</keyword>
<dbReference type="SUPFAM" id="SSF56281">
    <property type="entry name" value="Metallo-hydrolase/oxidoreductase"/>
    <property type="match status" value="1"/>
</dbReference>
<evidence type="ECO:0000256" key="4">
    <source>
        <dbReference type="ARBA" id="ARBA00022833"/>
    </source>
</evidence>
<dbReference type="PANTHER" id="PTHR42978">
    <property type="entry name" value="QUORUM-QUENCHING LACTONASE YTNP-RELATED-RELATED"/>
    <property type="match status" value="1"/>
</dbReference>
<evidence type="ECO:0000313" key="7">
    <source>
        <dbReference type="Proteomes" id="UP000199197"/>
    </source>
</evidence>
<dbReference type="SMART" id="SM00849">
    <property type="entry name" value="Lactamase_B"/>
    <property type="match status" value="1"/>
</dbReference>
<sequence length="289" mass="32993">MRIGKYEIHAVETGRFKLDGGAMFGIVPKTIWDKLNPSDDKNRIELALRTLLIIGDDRKILIDTGIGKKWENKFVDIYGIDHSKYTLENSLTKFGLTTDDITDVILTHLHFDHAGGATMIDTDGVIKPTFKNATYYVQKRNLELAMNPNEKDRASYLPENFLPLIEFNQLEIVDGEFEIFDGIELIVSNGHTFGQQLVKISDGEKTIVYCGDLIPTSSHIPIPYVMAYDLQPLVTMDEKKKLLKRAVEENWILFFEHDPYADCATVKQGKKYVELDRRFNIEDLATELS</sequence>
<feature type="domain" description="Metallo-beta-lactamase" evidence="5">
    <location>
        <begin position="47"/>
        <end position="257"/>
    </location>
</feature>
<evidence type="ECO:0000313" key="6">
    <source>
        <dbReference type="EMBL" id="CUT04958.1"/>
    </source>
</evidence>
<accession>A0A0P1P261</accession>
<dbReference type="InterPro" id="IPR001279">
    <property type="entry name" value="Metallo-B-lactamas"/>
</dbReference>
<evidence type="ECO:0000256" key="2">
    <source>
        <dbReference type="ARBA" id="ARBA00022723"/>
    </source>
</evidence>
<dbReference type="GO" id="GO:0046872">
    <property type="term" value="F:metal ion binding"/>
    <property type="evidence" value="ECO:0007669"/>
    <property type="project" value="UniProtKB-KW"/>
</dbReference>
<gene>
    <name evidence="6" type="ORF">JGI23_01847</name>
</gene>
<keyword evidence="7" id="KW-1185">Reference proteome</keyword>
<evidence type="ECO:0000256" key="3">
    <source>
        <dbReference type="ARBA" id="ARBA00022801"/>
    </source>
</evidence>
<dbReference type="PANTHER" id="PTHR42978:SF6">
    <property type="entry name" value="QUORUM-QUENCHING LACTONASE YTNP-RELATED"/>
    <property type="match status" value="1"/>
</dbReference>
<dbReference type="EMBL" id="CZVW01000030">
    <property type="protein sequence ID" value="CUT04958.1"/>
    <property type="molecule type" value="Genomic_DNA"/>
</dbReference>
<comment type="similarity">
    <text evidence="1">Belongs to the metallo-beta-lactamase superfamily.</text>
</comment>
<reference evidence="7" key="1">
    <citation type="submission" date="2015-11" db="EMBL/GenBank/DDBJ databases">
        <authorList>
            <person name="Varghese N."/>
        </authorList>
    </citation>
    <scope>NUCLEOTIDE SEQUENCE [LARGE SCALE GENOMIC DNA]</scope>
    <source>
        <strain evidence="7">JGI-23</strain>
    </source>
</reference>
<keyword evidence="2" id="KW-0479">Metal-binding</keyword>
<dbReference type="CDD" id="cd16281">
    <property type="entry name" value="metallo-hydrolase-like_MBL-fold"/>
    <property type="match status" value="1"/>
</dbReference>
<protein>
    <submittedName>
        <fullName evidence="6">Glyoxylase, beta-lactamase superfamily II</fullName>
    </submittedName>
</protein>
<dbReference type="AlphaFoldDB" id="A0A0P1P261"/>
<dbReference type="Proteomes" id="UP000199197">
    <property type="component" value="Unassembled WGS sequence"/>
</dbReference>
<dbReference type="RefSeq" id="WP_092351068.1">
    <property type="nucleotide sequence ID" value="NZ_CZVW01000030.1"/>
</dbReference>
<evidence type="ECO:0000256" key="1">
    <source>
        <dbReference type="ARBA" id="ARBA00007749"/>
    </source>
</evidence>
<dbReference type="OrthoDB" id="9802897at2"/>